<feature type="compositionally biased region" description="Basic and acidic residues" evidence="6">
    <location>
        <begin position="16"/>
        <end position="33"/>
    </location>
</feature>
<dbReference type="GO" id="GO:0005634">
    <property type="term" value="C:nucleus"/>
    <property type="evidence" value="ECO:0007669"/>
    <property type="project" value="TreeGrafter"/>
</dbReference>
<dbReference type="PROSITE" id="PS50011">
    <property type="entry name" value="PROTEIN_KINASE_DOM"/>
    <property type="match status" value="1"/>
</dbReference>
<protein>
    <recommendedName>
        <fullName evidence="7">Protein kinase domain-containing protein</fullName>
    </recommendedName>
</protein>
<feature type="domain" description="Protein kinase" evidence="7">
    <location>
        <begin position="1"/>
        <end position="202"/>
    </location>
</feature>
<dbReference type="GO" id="GO:0005737">
    <property type="term" value="C:cytoplasm"/>
    <property type="evidence" value="ECO:0007669"/>
    <property type="project" value="TreeGrafter"/>
</dbReference>
<evidence type="ECO:0000313" key="8">
    <source>
        <dbReference type="EMBL" id="CAD7237185.1"/>
    </source>
</evidence>
<keyword evidence="2" id="KW-0547">Nucleotide-binding</keyword>
<keyword evidence="4" id="KW-0067">ATP-binding</keyword>
<dbReference type="AlphaFoldDB" id="A0A7R8WXJ6"/>
<dbReference type="GO" id="GO:0005524">
    <property type="term" value="F:ATP binding"/>
    <property type="evidence" value="ECO:0007669"/>
    <property type="project" value="UniProtKB-KW"/>
</dbReference>
<evidence type="ECO:0000256" key="5">
    <source>
        <dbReference type="ARBA" id="ARBA00037982"/>
    </source>
</evidence>
<dbReference type="InterPro" id="IPR050339">
    <property type="entry name" value="CC_SR_Kinase"/>
</dbReference>
<dbReference type="PROSITE" id="PS00108">
    <property type="entry name" value="PROTEIN_KINASE_ST"/>
    <property type="match status" value="1"/>
</dbReference>
<organism evidence="8">
    <name type="scientific">Cyprideis torosa</name>
    <dbReference type="NCBI Taxonomy" id="163714"/>
    <lineage>
        <taxon>Eukaryota</taxon>
        <taxon>Metazoa</taxon>
        <taxon>Ecdysozoa</taxon>
        <taxon>Arthropoda</taxon>
        <taxon>Crustacea</taxon>
        <taxon>Oligostraca</taxon>
        <taxon>Ostracoda</taxon>
        <taxon>Podocopa</taxon>
        <taxon>Podocopida</taxon>
        <taxon>Cytherocopina</taxon>
        <taxon>Cytheroidea</taxon>
        <taxon>Cytherideidae</taxon>
        <taxon>Cyprideis</taxon>
    </lineage>
</organism>
<dbReference type="EMBL" id="OB685553">
    <property type="protein sequence ID" value="CAD7237185.1"/>
    <property type="molecule type" value="Genomic_DNA"/>
</dbReference>
<evidence type="ECO:0000256" key="1">
    <source>
        <dbReference type="ARBA" id="ARBA00022679"/>
    </source>
</evidence>
<dbReference type="InterPro" id="IPR000719">
    <property type="entry name" value="Prot_kinase_dom"/>
</dbReference>
<reference evidence="8" key="1">
    <citation type="submission" date="2020-11" db="EMBL/GenBank/DDBJ databases">
        <authorList>
            <person name="Tran Van P."/>
        </authorList>
    </citation>
    <scope>NUCLEOTIDE SEQUENCE</scope>
</reference>
<feature type="region of interest" description="Disordered" evidence="6">
    <location>
        <begin position="1"/>
        <end position="85"/>
    </location>
</feature>
<dbReference type="GO" id="GO:0004672">
    <property type="term" value="F:protein kinase activity"/>
    <property type="evidence" value="ECO:0007669"/>
    <property type="project" value="InterPro"/>
</dbReference>
<dbReference type="OrthoDB" id="341578at2759"/>
<proteinExistence type="inferred from homology"/>
<evidence type="ECO:0000256" key="2">
    <source>
        <dbReference type="ARBA" id="ARBA00022741"/>
    </source>
</evidence>
<comment type="similarity">
    <text evidence="5">Belongs to the protein kinase superfamily. Ser/Thr protein kinase family. GCN2 subfamily.</text>
</comment>
<evidence type="ECO:0000256" key="6">
    <source>
        <dbReference type="SAM" id="MobiDB-lite"/>
    </source>
</evidence>
<feature type="compositionally biased region" description="Polar residues" evidence="6">
    <location>
        <begin position="34"/>
        <end position="50"/>
    </location>
</feature>
<evidence type="ECO:0000259" key="7">
    <source>
        <dbReference type="PROSITE" id="PS50011"/>
    </source>
</evidence>
<gene>
    <name evidence="8" type="ORF">CTOB1V02_LOCUS15000</name>
</gene>
<dbReference type="PANTHER" id="PTHR11042">
    <property type="entry name" value="EUKARYOTIC TRANSLATION INITIATION FACTOR 2-ALPHA KINASE EIF2-ALPHA KINASE -RELATED"/>
    <property type="match status" value="1"/>
</dbReference>
<dbReference type="SUPFAM" id="SSF56112">
    <property type="entry name" value="Protein kinase-like (PK-like)"/>
    <property type="match status" value="1"/>
</dbReference>
<accession>A0A7R8WXJ6</accession>
<dbReference type="Gene3D" id="1.10.510.10">
    <property type="entry name" value="Transferase(Phosphotransferase) domain 1"/>
    <property type="match status" value="1"/>
</dbReference>
<dbReference type="InterPro" id="IPR011009">
    <property type="entry name" value="Kinase-like_dom_sf"/>
</dbReference>
<evidence type="ECO:0000256" key="4">
    <source>
        <dbReference type="ARBA" id="ARBA00022840"/>
    </source>
</evidence>
<evidence type="ECO:0000256" key="3">
    <source>
        <dbReference type="ARBA" id="ARBA00022777"/>
    </source>
</evidence>
<keyword evidence="3" id="KW-0418">Kinase</keyword>
<keyword evidence="1" id="KW-0808">Transferase</keyword>
<feature type="non-terminal residue" evidence="8">
    <location>
        <position position="202"/>
    </location>
</feature>
<name>A0A7R8WXJ6_9CRUS</name>
<dbReference type="Pfam" id="PF00069">
    <property type="entry name" value="Pkinase"/>
    <property type="match status" value="1"/>
</dbReference>
<feature type="compositionally biased region" description="Low complexity" evidence="6">
    <location>
        <begin position="1"/>
        <end position="12"/>
    </location>
</feature>
<dbReference type="InterPro" id="IPR008271">
    <property type="entry name" value="Ser/Thr_kinase_AS"/>
</dbReference>
<sequence length="202" mass="22590">NQSSESSSPSQQDSDDGIRFEETEETGRNDRSQDVISFNEGGSSQDNQRSPPRGSEEENDEPPTGSSAQGDGSEGVWTSGGEEGSSTAAEEYLRKCTFTLYIQMDLMEMTLEDYIRRRNEGYLEKKRSALSWEDRLTAGKIFLDLCGAVRFVHRSGFIHRDLKPSNVLLSPKENPPFYSVRLSDFGLSTRLVDEFGAGMYKT</sequence>
<feature type="compositionally biased region" description="Low complexity" evidence="6">
    <location>
        <begin position="74"/>
        <end position="85"/>
    </location>
</feature>
<feature type="non-terminal residue" evidence="8">
    <location>
        <position position="1"/>
    </location>
</feature>